<evidence type="ECO:0000313" key="2">
    <source>
        <dbReference type="Proteomes" id="UP000326396"/>
    </source>
</evidence>
<sequence length="171" mass="19658">MLSTATLSFLTVSTTTWFSGDHRAWRQSNLIIWVSRNRAWRRSNLILCFQQHQDLEFRFLALEFRLLLLPSSPLREVCGRTHHASKDGSEFQMSQEEGRILDGSTRKDTIRMVVVRVSQTVHPTQQATSSPSSASVMFRRRFSAKRDTEKERLRAAMMLGWSHGGVTTTVM</sequence>
<dbReference type="AlphaFoldDB" id="A0A5N6NMP3"/>
<proteinExistence type="predicted"/>
<accession>A0A5N6NMP3</accession>
<dbReference type="EMBL" id="SZYD01000010">
    <property type="protein sequence ID" value="KAD4982586.1"/>
    <property type="molecule type" value="Genomic_DNA"/>
</dbReference>
<keyword evidence="2" id="KW-1185">Reference proteome</keyword>
<reference evidence="1 2" key="1">
    <citation type="submission" date="2019-05" db="EMBL/GenBank/DDBJ databases">
        <title>Mikania micrantha, genome provides insights into the molecular mechanism of rapid growth.</title>
        <authorList>
            <person name="Liu B."/>
        </authorList>
    </citation>
    <scope>NUCLEOTIDE SEQUENCE [LARGE SCALE GENOMIC DNA]</scope>
    <source>
        <strain evidence="1">NLD-2019</strain>
        <tissue evidence="1">Leaf</tissue>
    </source>
</reference>
<evidence type="ECO:0000313" key="1">
    <source>
        <dbReference type="EMBL" id="KAD4982586.1"/>
    </source>
</evidence>
<protein>
    <submittedName>
        <fullName evidence="1">Uncharacterized protein</fullName>
    </submittedName>
</protein>
<name>A0A5N6NMP3_9ASTR</name>
<gene>
    <name evidence="1" type="ORF">E3N88_19257</name>
</gene>
<organism evidence="1 2">
    <name type="scientific">Mikania micrantha</name>
    <name type="common">bitter vine</name>
    <dbReference type="NCBI Taxonomy" id="192012"/>
    <lineage>
        <taxon>Eukaryota</taxon>
        <taxon>Viridiplantae</taxon>
        <taxon>Streptophyta</taxon>
        <taxon>Embryophyta</taxon>
        <taxon>Tracheophyta</taxon>
        <taxon>Spermatophyta</taxon>
        <taxon>Magnoliopsida</taxon>
        <taxon>eudicotyledons</taxon>
        <taxon>Gunneridae</taxon>
        <taxon>Pentapetalae</taxon>
        <taxon>asterids</taxon>
        <taxon>campanulids</taxon>
        <taxon>Asterales</taxon>
        <taxon>Asteraceae</taxon>
        <taxon>Asteroideae</taxon>
        <taxon>Heliantheae alliance</taxon>
        <taxon>Eupatorieae</taxon>
        <taxon>Mikania</taxon>
    </lineage>
</organism>
<comment type="caution">
    <text evidence="1">The sequence shown here is derived from an EMBL/GenBank/DDBJ whole genome shotgun (WGS) entry which is preliminary data.</text>
</comment>
<dbReference type="Proteomes" id="UP000326396">
    <property type="component" value="Linkage Group LG18"/>
</dbReference>